<accession>D7SXL5</accession>
<organism evidence="1 2">
    <name type="scientific">Vitis vinifera</name>
    <name type="common">Grape</name>
    <dbReference type="NCBI Taxonomy" id="29760"/>
    <lineage>
        <taxon>Eukaryota</taxon>
        <taxon>Viridiplantae</taxon>
        <taxon>Streptophyta</taxon>
        <taxon>Embryophyta</taxon>
        <taxon>Tracheophyta</taxon>
        <taxon>Spermatophyta</taxon>
        <taxon>Magnoliopsida</taxon>
        <taxon>eudicotyledons</taxon>
        <taxon>Gunneridae</taxon>
        <taxon>Pentapetalae</taxon>
        <taxon>rosids</taxon>
        <taxon>Vitales</taxon>
        <taxon>Vitaceae</taxon>
        <taxon>Viteae</taxon>
        <taxon>Vitis</taxon>
    </lineage>
</organism>
<evidence type="ECO:0000313" key="2">
    <source>
        <dbReference type="Proteomes" id="UP000009183"/>
    </source>
</evidence>
<dbReference type="InParanoid" id="D7SXL5"/>
<dbReference type="HOGENOM" id="CLU_3400205_0_0_1"/>
<name>D7SXL5_VITVI</name>
<sequence length="31" mass="3431">MLLLHSSPTLSLWTKLESDIFLLGFVLNQGG</sequence>
<gene>
    <name evidence="1" type="ordered locus">VIT_01s0113g00530</name>
</gene>
<dbReference type="PaxDb" id="29760-VIT_01s0113g00530.t01"/>
<dbReference type="AlphaFoldDB" id="D7SXL5"/>
<evidence type="ECO:0000313" key="1">
    <source>
        <dbReference type="EMBL" id="CBI22312.3"/>
    </source>
</evidence>
<protein>
    <submittedName>
        <fullName evidence="1">Uncharacterized protein</fullName>
    </submittedName>
</protein>
<dbReference type="EMBL" id="FN595240">
    <property type="protein sequence ID" value="CBI22312.3"/>
    <property type="molecule type" value="Genomic_DNA"/>
</dbReference>
<reference evidence="2" key="1">
    <citation type="journal article" date="2007" name="Nature">
        <title>The grapevine genome sequence suggests ancestral hexaploidization in major angiosperm phyla.</title>
        <authorList>
            <consortium name="The French-Italian Public Consortium for Grapevine Genome Characterization."/>
            <person name="Jaillon O."/>
            <person name="Aury J.-M."/>
            <person name="Noel B."/>
            <person name="Policriti A."/>
            <person name="Clepet C."/>
            <person name="Casagrande A."/>
            <person name="Choisne N."/>
            <person name="Aubourg S."/>
            <person name="Vitulo N."/>
            <person name="Jubin C."/>
            <person name="Vezzi A."/>
            <person name="Legeai F."/>
            <person name="Hugueney P."/>
            <person name="Dasilva C."/>
            <person name="Horner D."/>
            <person name="Mica E."/>
            <person name="Jublot D."/>
            <person name="Poulain J."/>
            <person name="Bruyere C."/>
            <person name="Billault A."/>
            <person name="Segurens B."/>
            <person name="Gouyvenoux M."/>
            <person name="Ugarte E."/>
            <person name="Cattonaro F."/>
            <person name="Anthouard V."/>
            <person name="Vico V."/>
            <person name="Del Fabbro C."/>
            <person name="Alaux M."/>
            <person name="Di Gaspero G."/>
            <person name="Dumas V."/>
            <person name="Felice N."/>
            <person name="Paillard S."/>
            <person name="Juman I."/>
            <person name="Moroldo M."/>
            <person name="Scalabrin S."/>
            <person name="Canaguier A."/>
            <person name="Le Clainche I."/>
            <person name="Malacrida G."/>
            <person name="Durand E."/>
            <person name="Pesole G."/>
            <person name="Laucou V."/>
            <person name="Chatelet P."/>
            <person name="Merdinoglu D."/>
            <person name="Delledonne M."/>
            <person name="Pezzotti M."/>
            <person name="Lecharny A."/>
            <person name="Scarpelli C."/>
            <person name="Artiguenave F."/>
            <person name="Pe M.E."/>
            <person name="Valle G."/>
            <person name="Morgante M."/>
            <person name="Caboche M."/>
            <person name="Adam-Blondon A.-F."/>
            <person name="Weissenbach J."/>
            <person name="Quetier F."/>
            <person name="Wincker P."/>
        </authorList>
    </citation>
    <scope>NUCLEOTIDE SEQUENCE [LARGE SCALE GENOMIC DNA]</scope>
    <source>
        <strain evidence="2">cv. Pinot noir / PN40024</strain>
    </source>
</reference>
<proteinExistence type="predicted"/>
<keyword evidence="2" id="KW-1185">Reference proteome</keyword>
<dbReference type="Proteomes" id="UP000009183">
    <property type="component" value="Chromosome 1"/>
</dbReference>